<evidence type="ECO:0000259" key="3">
    <source>
        <dbReference type="PROSITE" id="PS50222"/>
    </source>
</evidence>
<dbReference type="EMBL" id="SBIQ01000055">
    <property type="protein sequence ID" value="KAF7683755.1"/>
    <property type="molecule type" value="Genomic_DNA"/>
</dbReference>
<organism evidence="4 5">
    <name type="scientific">Astathelohania contejeani</name>
    <dbReference type="NCBI Taxonomy" id="164912"/>
    <lineage>
        <taxon>Eukaryota</taxon>
        <taxon>Fungi</taxon>
        <taxon>Fungi incertae sedis</taxon>
        <taxon>Microsporidia</taxon>
        <taxon>Astathelohaniidae</taxon>
        <taxon>Astathelohania</taxon>
    </lineage>
</organism>
<name>A0ABQ7I057_9MICR</name>
<sequence>MEREIKHLFERINKSKSGFITKEEFDDYLNLYDLKKAGISISKVKFGDNGLSIADFTKLYDKNKLFEPVDVEEAFAVIDKDNDGMISRIELVSFFKRLGIHKSDDQIDMMIRIADTNGDGYVSLEEFKEVMKKCK</sequence>
<feature type="domain" description="EF-hand" evidence="3">
    <location>
        <begin position="102"/>
        <end position="135"/>
    </location>
</feature>
<dbReference type="SUPFAM" id="SSF47473">
    <property type="entry name" value="EF-hand"/>
    <property type="match status" value="1"/>
</dbReference>
<dbReference type="SMART" id="SM00054">
    <property type="entry name" value="EFh"/>
    <property type="match status" value="3"/>
</dbReference>
<evidence type="ECO:0000256" key="2">
    <source>
        <dbReference type="ARBA" id="ARBA00022837"/>
    </source>
</evidence>
<dbReference type="Gene3D" id="1.10.238.10">
    <property type="entry name" value="EF-hand"/>
    <property type="match status" value="1"/>
</dbReference>
<keyword evidence="5" id="KW-1185">Reference proteome</keyword>
<evidence type="ECO:0000313" key="4">
    <source>
        <dbReference type="EMBL" id="KAF7683755.1"/>
    </source>
</evidence>
<keyword evidence="2" id="KW-0106">Calcium</keyword>
<feature type="domain" description="EF-hand" evidence="3">
    <location>
        <begin position="1"/>
        <end position="35"/>
    </location>
</feature>
<evidence type="ECO:0000313" key="5">
    <source>
        <dbReference type="Proteomes" id="UP001516464"/>
    </source>
</evidence>
<accession>A0ABQ7I057</accession>
<dbReference type="InterPro" id="IPR050145">
    <property type="entry name" value="Centrin_CML-like"/>
</dbReference>
<protein>
    <submittedName>
        <fullName evidence="4">Calcium-binding protein CML32</fullName>
    </submittedName>
</protein>
<dbReference type="InterPro" id="IPR002048">
    <property type="entry name" value="EF_hand_dom"/>
</dbReference>
<dbReference type="Proteomes" id="UP001516464">
    <property type="component" value="Unassembled WGS sequence"/>
</dbReference>
<reference evidence="4 5" key="1">
    <citation type="submission" date="2019-01" db="EMBL/GenBank/DDBJ databases">
        <title>Genomes sequencing and comparative genomics of infectious freshwater microsporidia, Cucumispora dikerogammari and Thelohania contejeani.</title>
        <authorList>
            <person name="Cormier A."/>
            <person name="Giraud I."/>
            <person name="Wattier R."/>
            <person name="Teixeira M."/>
            <person name="Grandjean F."/>
            <person name="Rigaud T."/>
            <person name="Cordaux R."/>
        </authorList>
    </citation>
    <scope>NUCLEOTIDE SEQUENCE [LARGE SCALE GENOMIC DNA]</scope>
    <source>
        <strain evidence="4">T1</strain>
        <tissue evidence="4">Spores</tissue>
    </source>
</reference>
<dbReference type="Pfam" id="PF13499">
    <property type="entry name" value="EF-hand_7"/>
    <property type="match status" value="1"/>
</dbReference>
<evidence type="ECO:0000256" key="1">
    <source>
        <dbReference type="ARBA" id="ARBA00022737"/>
    </source>
</evidence>
<dbReference type="InterPro" id="IPR018247">
    <property type="entry name" value="EF_Hand_1_Ca_BS"/>
</dbReference>
<comment type="caution">
    <text evidence="4">The sequence shown here is derived from an EMBL/GenBank/DDBJ whole genome shotgun (WGS) entry which is preliminary data.</text>
</comment>
<feature type="domain" description="EF-hand" evidence="3">
    <location>
        <begin position="66"/>
        <end position="101"/>
    </location>
</feature>
<dbReference type="PROSITE" id="PS50222">
    <property type="entry name" value="EF_HAND_2"/>
    <property type="match status" value="3"/>
</dbReference>
<proteinExistence type="predicted"/>
<keyword evidence="1" id="KW-0677">Repeat</keyword>
<gene>
    <name evidence="4" type="primary">CML32</name>
    <name evidence="4" type="ORF">TCON_1049</name>
</gene>
<dbReference type="PANTHER" id="PTHR23050">
    <property type="entry name" value="CALCIUM BINDING PROTEIN"/>
    <property type="match status" value="1"/>
</dbReference>
<dbReference type="InterPro" id="IPR011992">
    <property type="entry name" value="EF-hand-dom_pair"/>
</dbReference>
<dbReference type="CDD" id="cd00051">
    <property type="entry name" value="EFh"/>
    <property type="match status" value="1"/>
</dbReference>
<dbReference type="PROSITE" id="PS00018">
    <property type="entry name" value="EF_HAND_1"/>
    <property type="match status" value="2"/>
</dbReference>